<keyword evidence="2" id="KW-1003">Cell membrane</keyword>
<evidence type="ECO:0000256" key="5">
    <source>
        <dbReference type="ARBA" id="ARBA00023136"/>
    </source>
</evidence>
<comment type="caution">
    <text evidence="7">The sequence shown here is derived from an EMBL/GenBank/DDBJ whole genome shotgun (WGS) entry which is preliminary data.</text>
</comment>
<evidence type="ECO:0000256" key="1">
    <source>
        <dbReference type="ARBA" id="ARBA00004651"/>
    </source>
</evidence>
<evidence type="ECO:0000256" key="2">
    <source>
        <dbReference type="ARBA" id="ARBA00022475"/>
    </source>
</evidence>
<keyword evidence="5 6" id="KW-0472">Membrane</keyword>
<sequence length="305" mass="34502">MLGLQYFSFTDLWSPLFMAFMLLIIGGYFVVIGPLSEKFEGAEHVSLGQKVLFVSGIAILYLAQGGPVSLLGHTMFTFHMLSMALSYLVAPPLVMLGIPVWLWRAALRVNPFRRLSFLASPIVAAVLFNGLFSLYHIPVIHDYVMLHFTAHRLYYLILLITSVLMWWTLIRPLPEEKGISSLKKIGYIFLNMVLLTPACALIIFAKEPMYATFSDPNAWAKAMGYCTSGDPSALLRAYGGPKFFNILDTTVDQQVGGIVMKFTQEFIFASMMGYVFYNWYKNENNNDDEQVLPRMEPADQNISQR</sequence>
<accession>A0ABS4H7P3</accession>
<organism evidence="7 8">
    <name type="scientific">Paenibacillus sediminis</name>
    <dbReference type="NCBI Taxonomy" id="664909"/>
    <lineage>
        <taxon>Bacteria</taxon>
        <taxon>Bacillati</taxon>
        <taxon>Bacillota</taxon>
        <taxon>Bacilli</taxon>
        <taxon>Bacillales</taxon>
        <taxon>Paenibacillaceae</taxon>
        <taxon>Paenibacillus</taxon>
    </lineage>
</organism>
<reference evidence="7 8" key="1">
    <citation type="submission" date="2021-03" db="EMBL/GenBank/DDBJ databases">
        <title>Genomic Encyclopedia of Type Strains, Phase IV (KMG-IV): sequencing the most valuable type-strain genomes for metagenomic binning, comparative biology and taxonomic classification.</title>
        <authorList>
            <person name="Goeker M."/>
        </authorList>
    </citation>
    <scope>NUCLEOTIDE SEQUENCE [LARGE SCALE GENOMIC DNA]</scope>
    <source>
        <strain evidence="7 8">DSM 23491</strain>
    </source>
</reference>
<keyword evidence="8" id="KW-1185">Reference proteome</keyword>
<keyword evidence="3 6" id="KW-0812">Transmembrane</keyword>
<dbReference type="NCBIfam" id="TIGR02737">
    <property type="entry name" value="caa3_CtaG"/>
    <property type="match status" value="1"/>
</dbReference>
<dbReference type="Pfam" id="PF09678">
    <property type="entry name" value="Caa3_CtaG"/>
    <property type="match status" value="1"/>
</dbReference>
<feature type="transmembrane region" description="Helical" evidence="6">
    <location>
        <begin position="12"/>
        <end position="35"/>
    </location>
</feature>
<dbReference type="InterPro" id="IPR014108">
    <property type="entry name" value="Caa3-assmbl_CtaG"/>
</dbReference>
<feature type="transmembrane region" description="Helical" evidence="6">
    <location>
        <begin position="47"/>
        <end position="64"/>
    </location>
</feature>
<evidence type="ECO:0000256" key="3">
    <source>
        <dbReference type="ARBA" id="ARBA00022692"/>
    </source>
</evidence>
<dbReference type="InterPro" id="IPR019108">
    <property type="entry name" value="Caa3_assmbl_CtaG-rel"/>
</dbReference>
<dbReference type="EMBL" id="JAGGKP010000017">
    <property type="protein sequence ID" value="MBP1938558.1"/>
    <property type="molecule type" value="Genomic_DNA"/>
</dbReference>
<proteinExistence type="predicted"/>
<feature type="transmembrane region" description="Helical" evidence="6">
    <location>
        <begin position="84"/>
        <end position="103"/>
    </location>
</feature>
<name>A0ABS4H7P3_9BACL</name>
<feature type="transmembrane region" description="Helical" evidence="6">
    <location>
        <begin position="115"/>
        <end position="137"/>
    </location>
</feature>
<evidence type="ECO:0000256" key="4">
    <source>
        <dbReference type="ARBA" id="ARBA00022989"/>
    </source>
</evidence>
<evidence type="ECO:0000313" key="7">
    <source>
        <dbReference type="EMBL" id="MBP1938558.1"/>
    </source>
</evidence>
<protein>
    <submittedName>
        <fullName evidence="7">Membrane protein</fullName>
    </submittedName>
</protein>
<keyword evidence="4 6" id="KW-1133">Transmembrane helix</keyword>
<comment type="subcellular location">
    <subcellularLocation>
        <location evidence="1">Cell membrane</location>
        <topology evidence="1">Multi-pass membrane protein</topology>
    </subcellularLocation>
</comment>
<dbReference type="RefSeq" id="WP_209853152.1">
    <property type="nucleotide sequence ID" value="NZ_CBCRVE010000016.1"/>
</dbReference>
<feature type="transmembrane region" description="Helical" evidence="6">
    <location>
        <begin position="185"/>
        <end position="205"/>
    </location>
</feature>
<feature type="transmembrane region" description="Helical" evidence="6">
    <location>
        <begin position="153"/>
        <end position="173"/>
    </location>
</feature>
<evidence type="ECO:0000256" key="6">
    <source>
        <dbReference type="SAM" id="Phobius"/>
    </source>
</evidence>
<evidence type="ECO:0000313" key="8">
    <source>
        <dbReference type="Proteomes" id="UP001519273"/>
    </source>
</evidence>
<dbReference type="Proteomes" id="UP001519273">
    <property type="component" value="Unassembled WGS sequence"/>
</dbReference>
<gene>
    <name evidence="7" type="ORF">J2Z20_003498</name>
</gene>